<protein>
    <recommendedName>
        <fullName evidence="3">Carrier domain-containing protein</fullName>
    </recommendedName>
</protein>
<dbReference type="Gene3D" id="1.10.1200.10">
    <property type="entry name" value="ACP-like"/>
    <property type="match status" value="1"/>
</dbReference>
<dbReference type="Proteomes" id="UP001550044">
    <property type="component" value="Unassembled WGS sequence"/>
</dbReference>
<reference evidence="1 2" key="1">
    <citation type="submission" date="2024-06" db="EMBL/GenBank/DDBJ databases">
        <title>The Natural Products Discovery Center: Release of the First 8490 Sequenced Strains for Exploring Actinobacteria Biosynthetic Diversity.</title>
        <authorList>
            <person name="Kalkreuter E."/>
            <person name="Kautsar S.A."/>
            <person name="Yang D."/>
            <person name="Bader C.D."/>
            <person name="Teijaro C.N."/>
            <person name="Fluegel L."/>
            <person name="Davis C.M."/>
            <person name="Simpson J.R."/>
            <person name="Lauterbach L."/>
            <person name="Steele A.D."/>
            <person name="Gui C."/>
            <person name="Meng S."/>
            <person name="Li G."/>
            <person name="Viehrig K."/>
            <person name="Ye F."/>
            <person name="Su P."/>
            <person name="Kiefer A.F."/>
            <person name="Nichols A."/>
            <person name="Cepeda A.J."/>
            <person name="Yan W."/>
            <person name="Fan B."/>
            <person name="Jiang Y."/>
            <person name="Adhikari A."/>
            <person name="Zheng C.-J."/>
            <person name="Schuster L."/>
            <person name="Cowan T.M."/>
            <person name="Smanski M.J."/>
            <person name="Chevrette M.G."/>
            <person name="De Carvalho L.P.S."/>
            <person name="Shen B."/>
        </authorList>
    </citation>
    <scope>NUCLEOTIDE SEQUENCE [LARGE SCALE GENOMIC DNA]</scope>
    <source>
        <strain evidence="1 2">NPDC005137</strain>
    </source>
</reference>
<dbReference type="SUPFAM" id="SSF47336">
    <property type="entry name" value="ACP-like"/>
    <property type="match status" value="1"/>
</dbReference>
<keyword evidence="2" id="KW-1185">Reference proteome</keyword>
<proteinExistence type="predicted"/>
<evidence type="ECO:0000313" key="1">
    <source>
        <dbReference type="EMBL" id="MET8438579.1"/>
    </source>
</evidence>
<evidence type="ECO:0000313" key="2">
    <source>
        <dbReference type="Proteomes" id="UP001550044"/>
    </source>
</evidence>
<gene>
    <name evidence="1" type="ORF">ABZV61_38920</name>
</gene>
<sequence length="90" mass="9324">MIARTVAEALAAVTGRSVTECSAADRVPEAGLGVDGLTQLEVVETLQDRVIITVPDEVTARMRTVRDLQDAVGVPVVAATVDTSTGKDSS</sequence>
<accession>A0ABV2UL59</accession>
<comment type="caution">
    <text evidence="1">The sequence shown here is derived from an EMBL/GenBank/DDBJ whole genome shotgun (WGS) entry which is preliminary data.</text>
</comment>
<dbReference type="RefSeq" id="WP_356504463.1">
    <property type="nucleotide sequence ID" value="NZ_JBEXIP010000063.1"/>
</dbReference>
<organism evidence="1 2">
    <name type="scientific">Streptomyces sp. 900116325</name>
    <dbReference type="NCBI Taxonomy" id="3154295"/>
    <lineage>
        <taxon>Bacteria</taxon>
        <taxon>Bacillati</taxon>
        <taxon>Actinomycetota</taxon>
        <taxon>Actinomycetes</taxon>
        <taxon>Kitasatosporales</taxon>
        <taxon>Streptomycetaceae</taxon>
        <taxon>Streptomyces</taxon>
    </lineage>
</organism>
<dbReference type="InterPro" id="IPR036736">
    <property type="entry name" value="ACP-like_sf"/>
</dbReference>
<evidence type="ECO:0008006" key="3">
    <source>
        <dbReference type="Google" id="ProtNLM"/>
    </source>
</evidence>
<name>A0ABV2UL59_9ACTN</name>
<dbReference type="EMBL" id="JBEXIP010000063">
    <property type="protein sequence ID" value="MET8438579.1"/>
    <property type="molecule type" value="Genomic_DNA"/>
</dbReference>